<dbReference type="PANTHER" id="PTHR45657:SF43">
    <property type="entry name" value="PHOSPHATIDYLINOSITOL_PHOSPHATIDYLCHOLINE TRANSFER PROTEIN SFH9"/>
    <property type="match status" value="1"/>
</dbReference>
<feature type="domain" description="Myb-like" evidence="7">
    <location>
        <begin position="461"/>
        <end position="522"/>
    </location>
</feature>
<dbReference type="Gene3D" id="1.10.8.20">
    <property type="entry name" value="N-terminal domain of phosphatidylinositol transfer protein sec14p"/>
    <property type="match status" value="1"/>
</dbReference>
<dbReference type="PROSITE" id="PS50090">
    <property type="entry name" value="MYB_LIKE"/>
    <property type="match status" value="1"/>
</dbReference>
<comment type="subcellular location">
    <subcellularLocation>
        <location evidence="1">Cell membrane</location>
        <topology evidence="1">Peripheral membrane protein</topology>
    </subcellularLocation>
    <subcellularLocation>
        <location evidence="2">Golgi apparatus membrane</location>
        <topology evidence="2">Peripheral membrane protein</topology>
    </subcellularLocation>
</comment>
<dbReference type="InterPro" id="IPR044822">
    <property type="entry name" value="Myb_DNA-bind_4"/>
</dbReference>
<keyword evidence="4" id="KW-0333">Golgi apparatus</keyword>
<dbReference type="InterPro" id="IPR036273">
    <property type="entry name" value="CRAL/TRIO_N_dom_sf"/>
</dbReference>
<reference evidence="9" key="2">
    <citation type="journal article" date="2024" name="Plant">
        <title>Genomic evolution and insights into agronomic trait innovations of Sesamum species.</title>
        <authorList>
            <person name="Miao H."/>
            <person name="Wang L."/>
            <person name="Qu L."/>
            <person name="Liu H."/>
            <person name="Sun Y."/>
            <person name="Le M."/>
            <person name="Wang Q."/>
            <person name="Wei S."/>
            <person name="Zheng Y."/>
            <person name="Lin W."/>
            <person name="Duan Y."/>
            <person name="Cao H."/>
            <person name="Xiong S."/>
            <person name="Wang X."/>
            <person name="Wei L."/>
            <person name="Li C."/>
            <person name="Ma Q."/>
            <person name="Ju M."/>
            <person name="Zhao R."/>
            <person name="Li G."/>
            <person name="Mu C."/>
            <person name="Tian Q."/>
            <person name="Mei H."/>
            <person name="Zhang T."/>
            <person name="Gao T."/>
            <person name="Zhang H."/>
        </authorList>
    </citation>
    <scope>NUCLEOTIDE SEQUENCE</scope>
    <source>
        <strain evidence="9">KEN1</strain>
    </source>
</reference>
<feature type="domain" description="CRAL-TRIO" evidence="8">
    <location>
        <begin position="157"/>
        <end position="331"/>
    </location>
</feature>
<dbReference type="InterPro" id="IPR036865">
    <property type="entry name" value="CRAL-TRIO_dom_sf"/>
</dbReference>
<dbReference type="Pfam" id="PF13837">
    <property type="entry name" value="Myb_DNA-bind_4"/>
    <property type="match status" value="1"/>
</dbReference>
<dbReference type="InterPro" id="IPR001005">
    <property type="entry name" value="SANT/Myb"/>
</dbReference>
<protein>
    <submittedName>
        <fullName evidence="9">Phosphatidylinositol/phosphatidylcholine transfer protein SFH9</fullName>
    </submittedName>
</protein>
<name>A0AAW2Y2P2_9LAMI</name>
<dbReference type="Gene3D" id="3.40.525.10">
    <property type="entry name" value="CRAL-TRIO lipid binding domain"/>
    <property type="match status" value="1"/>
</dbReference>
<accession>A0AAW2Y2P2</accession>
<dbReference type="PANTHER" id="PTHR45657">
    <property type="entry name" value="CRAL-TRIO DOMAIN-CONTAINING PROTEIN YKL091C-RELATED"/>
    <property type="match status" value="1"/>
</dbReference>
<dbReference type="PROSITE" id="PS50191">
    <property type="entry name" value="CRAL_TRIO"/>
    <property type="match status" value="1"/>
</dbReference>
<feature type="region of interest" description="Disordered" evidence="6">
    <location>
        <begin position="1"/>
        <end position="51"/>
    </location>
</feature>
<dbReference type="Pfam" id="PF00650">
    <property type="entry name" value="CRAL_TRIO"/>
    <property type="match status" value="1"/>
</dbReference>
<proteinExistence type="inferred from homology"/>
<feature type="region of interest" description="Disordered" evidence="6">
    <location>
        <begin position="562"/>
        <end position="614"/>
    </location>
</feature>
<reference evidence="9" key="1">
    <citation type="submission" date="2020-06" db="EMBL/GenBank/DDBJ databases">
        <authorList>
            <person name="Li T."/>
            <person name="Hu X."/>
            <person name="Zhang T."/>
            <person name="Song X."/>
            <person name="Zhang H."/>
            <person name="Dai N."/>
            <person name="Sheng W."/>
            <person name="Hou X."/>
            <person name="Wei L."/>
        </authorList>
    </citation>
    <scope>NUCLEOTIDE SEQUENCE</scope>
    <source>
        <strain evidence="9">KEN1</strain>
        <tissue evidence="9">Leaf</tissue>
    </source>
</reference>
<dbReference type="InterPro" id="IPR051026">
    <property type="entry name" value="PI/PC_transfer"/>
</dbReference>
<evidence type="ECO:0000256" key="5">
    <source>
        <dbReference type="ARBA" id="ARBA00038020"/>
    </source>
</evidence>
<evidence type="ECO:0000256" key="1">
    <source>
        <dbReference type="ARBA" id="ARBA00004202"/>
    </source>
</evidence>
<evidence type="ECO:0000256" key="3">
    <source>
        <dbReference type="ARBA" id="ARBA00022927"/>
    </source>
</evidence>
<feature type="compositionally biased region" description="Acidic residues" evidence="6">
    <location>
        <begin position="679"/>
        <end position="709"/>
    </location>
</feature>
<keyword evidence="3" id="KW-0653">Protein transport</keyword>
<evidence type="ECO:0000313" key="9">
    <source>
        <dbReference type="EMBL" id="KAL0459906.1"/>
    </source>
</evidence>
<feature type="region of interest" description="Disordered" evidence="6">
    <location>
        <begin position="670"/>
        <end position="716"/>
    </location>
</feature>
<evidence type="ECO:0000256" key="6">
    <source>
        <dbReference type="SAM" id="MobiDB-lite"/>
    </source>
</evidence>
<sequence length="784" mass="88991">MDHEDEKGKISDHDIIPEDEKRKRRMRSLRRKAMNGPTSSTHDSKKPSRQVLPCQFASISTEEFLDEEKEKAVMAFRKVLIEKDLLPAPHDDYHNMLRTMSAGKFISKFPNLLSSNERFLKARKFDLDKTVHMWAEMLNWRKENGVDSIIQDFLYDESEEVQHYYPHGYHGVDKGGQPVYIERLGKVEPSKLMSVTTVERFLKYHIQGFEKAFSEKFPACSIAAKRHIDSTTTILDVQGLNWMSFGKLAHDLVMRMQRIDGSNYPETLHHMFIVNAGTGFKCLWNGLKGFLDPTTAAKIHVLGSKFQNKLLEVIDASQLPDFLGGSCSCPNHGGCLGSDKGPWKDPQLMKLVHMLRDGESLHPGTITSFHSNDDAEIKIIHYKDLRGKTVQTSCSRSSAHSTMEGTPHCSNALLATASKQVELCESMETLKGINLKVLFSVEEACQVFGPAPFLLESPPLPWTHQETLALIQAYQEKWYSLKKGQLKAFQWEEVAVTVAARCGFDEPTKTSTQCRHKIEKLRKRYRSELQKPYPNSWQYFELMDQMERGPMPLNARPVAVVKSSPNNANSNSNNSNNMNHGYGSLYSSSADYYNNNNSRGDGGGGDSDDSDEEWGAGYGVEAAAKNKSKSINNIVRGDVKSGVRSAKRAAIERGFSDVSNRVARVLSNPVNGKRKQYYDGDDSDDDDDEDDDSEEDMEDEQAEVEEEREEGGRGMELASEIRSFAERFMRMENKKIELMRETERYRMEMEKKRMEMILEGQRKIIDTIGRAFGAHKRAKMAEET</sequence>
<dbReference type="AlphaFoldDB" id="A0AAW2Y2P2"/>
<dbReference type="GO" id="GO:0005886">
    <property type="term" value="C:plasma membrane"/>
    <property type="evidence" value="ECO:0007669"/>
    <property type="project" value="UniProtKB-SubCell"/>
</dbReference>
<comment type="similarity">
    <text evidence="5">Belongs to the SFH family.</text>
</comment>
<evidence type="ECO:0000259" key="7">
    <source>
        <dbReference type="PROSITE" id="PS50090"/>
    </source>
</evidence>
<evidence type="ECO:0000256" key="2">
    <source>
        <dbReference type="ARBA" id="ARBA00004395"/>
    </source>
</evidence>
<comment type="caution">
    <text evidence="9">The sequence shown here is derived from an EMBL/GenBank/DDBJ whole genome shotgun (WGS) entry which is preliminary data.</text>
</comment>
<feature type="compositionally biased region" description="Low complexity" evidence="6">
    <location>
        <begin position="586"/>
        <end position="599"/>
    </location>
</feature>
<feature type="compositionally biased region" description="Basic residues" evidence="6">
    <location>
        <begin position="22"/>
        <end position="33"/>
    </location>
</feature>
<dbReference type="FunFam" id="1.10.10.60:FF:000152">
    <property type="entry name" value="Trihelix transcription factor ASIL2"/>
    <property type="match status" value="1"/>
</dbReference>
<dbReference type="InterPro" id="IPR001251">
    <property type="entry name" value="CRAL-TRIO_dom"/>
</dbReference>
<keyword evidence="3" id="KW-0813">Transport</keyword>
<organism evidence="9">
    <name type="scientific">Sesamum latifolium</name>
    <dbReference type="NCBI Taxonomy" id="2727402"/>
    <lineage>
        <taxon>Eukaryota</taxon>
        <taxon>Viridiplantae</taxon>
        <taxon>Streptophyta</taxon>
        <taxon>Embryophyta</taxon>
        <taxon>Tracheophyta</taxon>
        <taxon>Spermatophyta</taxon>
        <taxon>Magnoliopsida</taxon>
        <taxon>eudicotyledons</taxon>
        <taxon>Gunneridae</taxon>
        <taxon>Pentapetalae</taxon>
        <taxon>asterids</taxon>
        <taxon>lamiids</taxon>
        <taxon>Lamiales</taxon>
        <taxon>Pedaliaceae</taxon>
        <taxon>Sesamum</taxon>
    </lineage>
</organism>
<dbReference type="GO" id="GO:0015031">
    <property type="term" value="P:protein transport"/>
    <property type="evidence" value="ECO:0007669"/>
    <property type="project" value="UniProtKB-KW"/>
</dbReference>
<dbReference type="SUPFAM" id="SSF46938">
    <property type="entry name" value="CRAL/TRIO N-terminal domain"/>
    <property type="match status" value="1"/>
</dbReference>
<gene>
    <name evidence="9" type="ORF">Slati_0617800</name>
</gene>
<evidence type="ECO:0000259" key="8">
    <source>
        <dbReference type="PROSITE" id="PS50191"/>
    </source>
</evidence>
<dbReference type="GO" id="GO:0000139">
    <property type="term" value="C:Golgi membrane"/>
    <property type="evidence" value="ECO:0007669"/>
    <property type="project" value="UniProtKB-SubCell"/>
</dbReference>
<dbReference type="EMBL" id="JACGWN010000002">
    <property type="protein sequence ID" value="KAL0459906.1"/>
    <property type="molecule type" value="Genomic_DNA"/>
</dbReference>
<dbReference type="SUPFAM" id="SSF52087">
    <property type="entry name" value="CRAL/TRIO domain"/>
    <property type="match status" value="1"/>
</dbReference>
<dbReference type="SMART" id="SM00595">
    <property type="entry name" value="MADF"/>
    <property type="match status" value="1"/>
</dbReference>
<feature type="compositionally biased region" description="Basic and acidic residues" evidence="6">
    <location>
        <begin position="1"/>
        <end position="21"/>
    </location>
</feature>
<dbReference type="SMART" id="SM00516">
    <property type="entry name" value="SEC14"/>
    <property type="match status" value="1"/>
</dbReference>
<feature type="compositionally biased region" description="Low complexity" evidence="6">
    <location>
        <begin position="563"/>
        <end position="579"/>
    </location>
</feature>
<dbReference type="CDD" id="cd00170">
    <property type="entry name" value="SEC14"/>
    <property type="match status" value="1"/>
</dbReference>
<evidence type="ECO:0000256" key="4">
    <source>
        <dbReference type="ARBA" id="ARBA00023034"/>
    </source>
</evidence>
<dbReference type="Gene3D" id="1.10.10.60">
    <property type="entry name" value="Homeodomain-like"/>
    <property type="match status" value="1"/>
</dbReference>